<dbReference type="Pfam" id="PF02518">
    <property type="entry name" value="HATPase_c"/>
    <property type="match status" value="1"/>
</dbReference>
<evidence type="ECO:0000256" key="1">
    <source>
        <dbReference type="ARBA" id="ARBA00000085"/>
    </source>
</evidence>
<sequence>MLGANGRIRPPDWAADLILGALLGAPLVTVTVLVAHGGPSGGLPPGGIALIAAACLSLALRRVSPVLCTALTGAISIAYYALLFPDGPMLIAFLAALSTAVAFGHRTAALALGATTLGAMELTEYLLRDGFWPDPVPLFGKLVSLLLAVAAGEASRARRAYVDEAEHRAREAERTRDLVARNLVAEERLRIARELHDTLAHSLSLINVQAKGGLHQGTHEGAVTALTHIKDASREAIGEVRRTVGEMRRGAAGQEEEPPTADRVAALVDDVRRSGLEVGLSSEGDLAQAPPDTAHAAFRILQEALTNALRHSGGSTVRIRLRCGDGGIALDVEDDGVGPAGGPPGGNGLKGMRERAHTVGGTVDVGRSPDGGFRVTARLPAAPPEPPPEPPAGERVEADR</sequence>
<dbReference type="CDD" id="cd16917">
    <property type="entry name" value="HATPase_UhpB-NarQ-NarX-like"/>
    <property type="match status" value="1"/>
</dbReference>
<evidence type="ECO:0000313" key="12">
    <source>
        <dbReference type="EMBL" id="MDA2813664.1"/>
    </source>
</evidence>
<dbReference type="InterPro" id="IPR011712">
    <property type="entry name" value="Sig_transdc_His_kin_sub3_dim/P"/>
</dbReference>
<dbReference type="Pfam" id="PF07730">
    <property type="entry name" value="HisKA_3"/>
    <property type="match status" value="1"/>
</dbReference>
<comment type="catalytic activity">
    <reaction evidence="1">
        <text>ATP + protein L-histidine = ADP + protein N-phospho-L-histidine.</text>
        <dbReference type="EC" id="2.7.13.3"/>
    </reaction>
</comment>
<proteinExistence type="predicted"/>
<feature type="transmembrane region" description="Helical" evidence="10">
    <location>
        <begin position="66"/>
        <end position="84"/>
    </location>
</feature>
<evidence type="ECO:0000256" key="3">
    <source>
        <dbReference type="ARBA" id="ARBA00022553"/>
    </source>
</evidence>
<evidence type="ECO:0000256" key="6">
    <source>
        <dbReference type="ARBA" id="ARBA00022777"/>
    </source>
</evidence>
<organism evidence="12 13">
    <name type="scientific">Nocardiopsis endophytica</name>
    <dbReference type="NCBI Taxonomy" id="3018445"/>
    <lineage>
        <taxon>Bacteria</taxon>
        <taxon>Bacillati</taxon>
        <taxon>Actinomycetota</taxon>
        <taxon>Actinomycetes</taxon>
        <taxon>Streptosporangiales</taxon>
        <taxon>Nocardiopsidaceae</taxon>
        <taxon>Nocardiopsis</taxon>
    </lineage>
</organism>
<keyword evidence="7" id="KW-0067">ATP-binding</keyword>
<evidence type="ECO:0000256" key="10">
    <source>
        <dbReference type="SAM" id="Phobius"/>
    </source>
</evidence>
<dbReference type="Gene3D" id="1.20.5.1930">
    <property type="match status" value="1"/>
</dbReference>
<keyword evidence="3" id="KW-0597">Phosphoprotein</keyword>
<evidence type="ECO:0000256" key="8">
    <source>
        <dbReference type="ARBA" id="ARBA00023012"/>
    </source>
</evidence>
<evidence type="ECO:0000259" key="11">
    <source>
        <dbReference type="SMART" id="SM00387"/>
    </source>
</evidence>
<dbReference type="SMART" id="SM00387">
    <property type="entry name" value="HATPase_c"/>
    <property type="match status" value="1"/>
</dbReference>
<name>A0ABT4UB13_9ACTN</name>
<keyword evidence="10" id="KW-0472">Membrane</keyword>
<dbReference type="EC" id="2.7.13.3" evidence="2"/>
<feature type="transmembrane region" description="Helical" evidence="10">
    <location>
        <begin position="42"/>
        <end position="59"/>
    </location>
</feature>
<dbReference type="EMBL" id="JAQFWQ010000086">
    <property type="protein sequence ID" value="MDA2813664.1"/>
    <property type="molecule type" value="Genomic_DNA"/>
</dbReference>
<keyword evidence="8" id="KW-0902">Two-component regulatory system</keyword>
<dbReference type="Proteomes" id="UP001527866">
    <property type="component" value="Unassembled WGS sequence"/>
</dbReference>
<keyword evidence="4" id="KW-0808">Transferase</keyword>
<dbReference type="InterPro" id="IPR003594">
    <property type="entry name" value="HATPase_dom"/>
</dbReference>
<dbReference type="InterPro" id="IPR036890">
    <property type="entry name" value="HATPase_C_sf"/>
</dbReference>
<feature type="domain" description="Histidine kinase/HSP90-like ATPase" evidence="11">
    <location>
        <begin position="292"/>
        <end position="383"/>
    </location>
</feature>
<accession>A0ABT4UB13</accession>
<protein>
    <recommendedName>
        <fullName evidence="2">histidine kinase</fullName>
        <ecNumber evidence="2">2.7.13.3</ecNumber>
    </recommendedName>
</protein>
<dbReference type="PANTHER" id="PTHR24421">
    <property type="entry name" value="NITRATE/NITRITE SENSOR PROTEIN NARX-RELATED"/>
    <property type="match status" value="1"/>
</dbReference>
<keyword evidence="10" id="KW-1133">Transmembrane helix</keyword>
<feature type="compositionally biased region" description="Gly residues" evidence="9">
    <location>
        <begin position="338"/>
        <end position="349"/>
    </location>
</feature>
<feature type="compositionally biased region" description="Pro residues" evidence="9">
    <location>
        <begin position="381"/>
        <end position="391"/>
    </location>
</feature>
<evidence type="ECO:0000256" key="5">
    <source>
        <dbReference type="ARBA" id="ARBA00022741"/>
    </source>
</evidence>
<dbReference type="RefSeq" id="WP_270688752.1">
    <property type="nucleotide sequence ID" value="NZ_JAQFWQ010000086.1"/>
</dbReference>
<evidence type="ECO:0000256" key="7">
    <source>
        <dbReference type="ARBA" id="ARBA00022840"/>
    </source>
</evidence>
<keyword evidence="6 12" id="KW-0418">Kinase</keyword>
<dbReference type="PANTHER" id="PTHR24421:SF10">
    <property type="entry name" value="NITRATE_NITRITE SENSOR PROTEIN NARQ"/>
    <property type="match status" value="1"/>
</dbReference>
<feature type="region of interest" description="Disordered" evidence="9">
    <location>
        <begin position="360"/>
        <end position="400"/>
    </location>
</feature>
<dbReference type="InterPro" id="IPR055558">
    <property type="entry name" value="DUF7134"/>
</dbReference>
<evidence type="ECO:0000313" key="13">
    <source>
        <dbReference type="Proteomes" id="UP001527866"/>
    </source>
</evidence>
<keyword evidence="10" id="KW-0812">Transmembrane</keyword>
<gene>
    <name evidence="12" type="ORF">O4J56_23675</name>
</gene>
<keyword evidence="13" id="KW-1185">Reference proteome</keyword>
<evidence type="ECO:0000256" key="2">
    <source>
        <dbReference type="ARBA" id="ARBA00012438"/>
    </source>
</evidence>
<dbReference type="SUPFAM" id="SSF55874">
    <property type="entry name" value="ATPase domain of HSP90 chaperone/DNA topoisomerase II/histidine kinase"/>
    <property type="match status" value="1"/>
</dbReference>
<dbReference type="InterPro" id="IPR050482">
    <property type="entry name" value="Sensor_HK_TwoCompSys"/>
</dbReference>
<keyword evidence="5" id="KW-0547">Nucleotide-binding</keyword>
<dbReference type="Pfam" id="PF23539">
    <property type="entry name" value="DUF7134"/>
    <property type="match status" value="1"/>
</dbReference>
<comment type="caution">
    <text evidence="12">The sequence shown here is derived from an EMBL/GenBank/DDBJ whole genome shotgun (WGS) entry which is preliminary data.</text>
</comment>
<evidence type="ECO:0000256" key="4">
    <source>
        <dbReference type="ARBA" id="ARBA00022679"/>
    </source>
</evidence>
<feature type="transmembrane region" description="Helical" evidence="10">
    <location>
        <begin position="17"/>
        <end position="36"/>
    </location>
</feature>
<feature type="region of interest" description="Disordered" evidence="9">
    <location>
        <begin position="334"/>
        <end position="353"/>
    </location>
</feature>
<evidence type="ECO:0000256" key="9">
    <source>
        <dbReference type="SAM" id="MobiDB-lite"/>
    </source>
</evidence>
<dbReference type="Gene3D" id="3.30.565.10">
    <property type="entry name" value="Histidine kinase-like ATPase, C-terminal domain"/>
    <property type="match status" value="1"/>
</dbReference>
<reference evidence="12 13" key="1">
    <citation type="submission" date="2023-01" db="EMBL/GenBank/DDBJ databases">
        <title>Draft genome sequence of Nocardiopsis sp. RSe5-2 isolated from halophytes.</title>
        <authorList>
            <person name="Duangmal K."/>
            <person name="Chantavorakit T."/>
        </authorList>
    </citation>
    <scope>NUCLEOTIDE SEQUENCE [LARGE SCALE GENOMIC DNA]</scope>
    <source>
        <strain evidence="12 13">RSe5-2</strain>
    </source>
</reference>
<dbReference type="GO" id="GO:0016301">
    <property type="term" value="F:kinase activity"/>
    <property type="evidence" value="ECO:0007669"/>
    <property type="project" value="UniProtKB-KW"/>
</dbReference>